<organism evidence="1 2">
    <name type="scientific">Pristionchus mayeri</name>
    <dbReference type="NCBI Taxonomy" id="1317129"/>
    <lineage>
        <taxon>Eukaryota</taxon>
        <taxon>Metazoa</taxon>
        <taxon>Ecdysozoa</taxon>
        <taxon>Nematoda</taxon>
        <taxon>Chromadorea</taxon>
        <taxon>Rhabditida</taxon>
        <taxon>Rhabditina</taxon>
        <taxon>Diplogasteromorpha</taxon>
        <taxon>Diplogasteroidea</taxon>
        <taxon>Neodiplogasteridae</taxon>
        <taxon>Pristionchus</taxon>
    </lineage>
</organism>
<name>A0AAN5CA84_9BILA</name>
<feature type="non-terminal residue" evidence="1">
    <location>
        <position position="1"/>
    </location>
</feature>
<evidence type="ECO:0000313" key="1">
    <source>
        <dbReference type="EMBL" id="GMR36485.1"/>
    </source>
</evidence>
<proteinExistence type="predicted"/>
<dbReference type="EMBL" id="BTRK01000002">
    <property type="protein sequence ID" value="GMR36485.1"/>
    <property type="molecule type" value="Genomic_DNA"/>
</dbReference>
<accession>A0AAN5CA84</accession>
<evidence type="ECO:0000313" key="2">
    <source>
        <dbReference type="Proteomes" id="UP001328107"/>
    </source>
</evidence>
<dbReference type="Proteomes" id="UP001328107">
    <property type="component" value="Unassembled WGS sequence"/>
</dbReference>
<keyword evidence="2" id="KW-1185">Reference proteome</keyword>
<comment type="caution">
    <text evidence="1">The sequence shown here is derived from an EMBL/GenBank/DDBJ whole genome shotgun (WGS) entry which is preliminary data.</text>
</comment>
<reference evidence="2" key="1">
    <citation type="submission" date="2022-10" db="EMBL/GenBank/DDBJ databases">
        <title>Genome assembly of Pristionchus species.</title>
        <authorList>
            <person name="Yoshida K."/>
            <person name="Sommer R.J."/>
        </authorList>
    </citation>
    <scope>NUCLEOTIDE SEQUENCE [LARGE SCALE GENOMIC DNA]</scope>
    <source>
        <strain evidence="2">RS5460</strain>
    </source>
</reference>
<sequence length="131" mass="14328">LCIFAPGCRRVRGRAFRPSQQWTTFPLYSVPDVLLPSKMSTASGSSDPLGISLIEDELGDSHLSAIASLLLSPSQPEERDLRLLNQQCLAAFAKFPLDEKKPKTNNFLTVAGKTTRLSVPNKIEKRSSVSA</sequence>
<dbReference type="AlphaFoldDB" id="A0AAN5CA84"/>
<protein>
    <submittedName>
        <fullName evidence="1">Uncharacterized protein</fullName>
    </submittedName>
</protein>
<gene>
    <name evidence="1" type="ORF">PMAYCL1PPCAC_06680</name>
</gene>